<proteinExistence type="inferred from homology"/>
<comment type="similarity">
    <text evidence="1">Belongs to the ComF/GntX family.</text>
</comment>
<dbReference type="InterPro" id="IPR029057">
    <property type="entry name" value="PRTase-like"/>
</dbReference>
<dbReference type="Pfam" id="PF00156">
    <property type="entry name" value="Pribosyltran"/>
    <property type="match status" value="1"/>
</dbReference>
<gene>
    <name evidence="3" type="ORF">IAC94_00195</name>
</gene>
<evidence type="ECO:0000259" key="2">
    <source>
        <dbReference type="Pfam" id="PF00156"/>
    </source>
</evidence>
<reference evidence="3" key="1">
    <citation type="submission" date="2020-10" db="EMBL/GenBank/DDBJ databases">
        <authorList>
            <person name="Gilroy R."/>
        </authorList>
    </citation>
    <scope>NUCLEOTIDE SEQUENCE</scope>
    <source>
        <strain evidence="3">ChiHjej13B12-12457</strain>
    </source>
</reference>
<dbReference type="EMBL" id="DVHI01000005">
    <property type="protein sequence ID" value="HIR61931.1"/>
    <property type="molecule type" value="Genomic_DNA"/>
</dbReference>
<evidence type="ECO:0000256" key="1">
    <source>
        <dbReference type="ARBA" id="ARBA00008007"/>
    </source>
</evidence>
<dbReference type="InterPro" id="IPR000836">
    <property type="entry name" value="PRTase_dom"/>
</dbReference>
<dbReference type="InterPro" id="IPR051910">
    <property type="entry name" value="ComF/GntX_DNA_util-trans"/>
</dbReference>
<reference evidence="3" key="2">
    <citation type="journal article" date="2021" name="PeerJ">
        <title>Extensive microbial diversity within the chicken gut microbiome revealed by metagenomics and culture.</title>
        <authorList>
            <person name="Gilroy R."/>
            <person name="Ravi A."/>
            <person name="Getino M."/>
            <person name="Pursley I."/>
            <person name="Horton D.L."/>
            <person name="Alikhan N.F."/>
            <person name="Baker D."/>
            <person name="Gharbi K."/>
            <person name="Hall N."/>
            <person name="Watson M."/>
            <person name="Adriaenssens E.M."/>
            <person name="Foster-Nyarko E."/>
            <person name="Jarju S."/>
            <person name="Secka A."/>
            <person name="Antonio M."/>
            <person name="Oren A."/>
            <person name="Chaudhuri R.R."/>
            <person name="La Ragione R."/>
            <person name="Hildebrand F."/>
            <person name="Pallen M.J."/>
        </authorList>
    </citation>
    <scope>NUCLEOTIDE SEQUENCE</scope>
    <source>
        <strain evidence="3">ChiHjej13B12-12457</strain>
    </source>
</reference>
<dbReference type="PANTHER" id="PTHR47505:SF1">
    <property type="entry name" value="DNA UTILIZATION PROTEIN YHGH"/>
    <property type="match status" value="1"/>
</dbReference>
<dbReference type="Proteomes" id="UP000886744">
    <property type="component" value="Unassembled WGS sequence"/>
</dbReference>
<dbReference type="Gene3D" id="3.40.50.2020">
    <property type="match status" value="1"/>
</dbReference>
<name>A0A9D1DZM4_9BACT</name>
<accession>A0A9D1DZM4</accession>
<evidence type="ECO:0000313" key="3">
    <source>
        <dbReference type="EMBL" id="HIR61931.1"/>
    </source>
</evidence>
<dbReference type="CDD" id="cd06223">
    <property type="entry name" value="PRTases_typeI"/>
    <property type="match status" value="1"/>
</dbReference>
<dbReference type="SUPFAM" id="SSF53271">
    <property type="entry name" value="PRTase-like"/>
    <property type="match status" value="1"/>
</dbReference>
<dbReference type="AlphaFoldDB" id="A0A9D1DZM4"/>
<sequence>MDWRRGWQELADMVWPRRCGVCGGFLDTEERYVCAECLKDMPLTYFWSWRANPAEQILWARTYLEGVVSLFYYSRDNDYKELLHAVKYGGNVATGRWLGRILGEKMREAAYPLPDVIVPVPLHWRRQWKRGYNQAEVIARGISEGLSGDIPVLTDILRRVRYSTSQTRMSVGSKWENVSGAFVLKDPAGASQALAGRHVLLVDDVLTTGATAEACWDILRTIPGIRVTFASVAFVARPQV</sequence>
<feature type="domain" description="Phosphoribosyltransferase" evidence="2">
    <location>
        <begin position="136"/>
        <end position="232"/>
    </location>
</feature>
<dbReference type="PANTHER" id="PTHR47505">
    <property type="entry name" value="DNA UTILIZATION PROTEIN YHGH"/>
    <property type="match status" value="1"/>
</dbReference>
<organism evidence="3 4">
    <name type="scientific">Candidatus Coprenecus avistercoris</name>
    <dbReference type="NCBI Taxonomy" id="2840730"/>
    <lineage>
        <taxon>Bacteria</taxon>
        <taxon>Pseudomonadati</taxon>
        <taxon>Bacteroidota</taxon>
        <taxon>Bacteroidia</taxon>
        <taxon>Bacteroidales</taxon>
        <taxon>Rikenellaceae</taxon>
        <taxon>Rikenellaceae incertae sedis</taxon>
        <taxon>Candidatus Coprenecus</taxon>
    </lineage>
</organism>
<evidence type="ECO:0000313" key="4">
    <source>
        <dbReference type="Proteomes" id="UP000886744"/>
    </source>
</evidence>
<comment type="caution">
    <text evidence="3">The sequence shown here is derived from an EMBL/GenBank/DDBJ whole genome shotgun (WGS) entry which is preliminary data.</text>
</comment>
<protein>
    <submittedName>
        <fullName evidence="3">ComF family protein</fullName>
    </submittedName>
</protein>